<dbReference type="PIRSF" id="PIRSF000103">
    <property type="entry name" value="HIBADH"/>
    <property type="match status" value="1"/>
</dbReference>
<proteinExistence type="predicted"/>
<evidence type="ECO:0000259" key="5">
    <source>
        <dbReference type="Pfam" id="PF14833"/>
    </source>
</evidence>
<dbReference type="InterPro" id="IPR015815">
    <property type="entry name" value="HIBADH-related"/>
</dbReference>
<feature type="domain" description="6-phosphogluconate dehydrogenase NADP-binding" evidence="4">
    <location>
        <begin position="4"/>
        <end position="164"/>
    </location>
</feature>
<keyword evidence="1" id="KW-0560">Oxidoreductase</keyword>
<dbReference type="InterPro" id="IPR036291">
    <property type="entry name" value="NAD(P)-bd_dom_sf"/>
</dbReference>
<evidence type="ECO:0000313" key="6">
    <source>
        <dbReference type="EMBL" id="KYF77020.1"/>
    </source>
</evidence>
<evidence type="ECO:0000256" key="1">
    <source>
        <dbReference type="ARBA" id="ARBA00023002"/>
    </source>
</evidence>
<dbReference type="SUPFAM" id="SSF48179">
    <property type="entry name" value="6-phosphogluconate dehydrogenase C-terminal domain-like"/>
    <property type="match status" value="1"/>
</dbReference>
<dbReference type="GO" id="GO:0051287">
    <property type="term" value="F:NAD binding"/>
    <property type="evidence" value="ECO:0007669"/>
    <property type="project" value="InterPro"/>
</dbReference>
<evidence type="ECO:0000256" key="3">
    <source>
        <dbReference type="PIRSR" id="PIRSR000103-1"/>
    </source>
</evidence>
<dbReference type="Pfam" id="PF14833">
    <property type="entry name" value="NAD_binding_11"/>
    <property type="match status" value="1"/>
</dbReference>
<name>A0A150R9Y0_SORCE</name>
<dbReference type="InterPro" id="IPR008927">
    <property type="entry name" value="6-PGluconate_DH-like_C_sf"/>
</dbReference>
<feature type="active site" evidence="3">
    <location>
        <position position="173"/>
    </location>
</feature>
<dbReference type="EMBL" id="JEMC01003971">
    <property type="protein sequence ID" value="KYF77020.1"/>
    <property type="molecule type" value="Genomic_DNA"/>
</dbReference>
<sequence length="299" mass="30975">MAKKIGFVGVGLMGHGMAKNLLAKGFPVTVMAHRNRKPIEDLLAQGASEAKTPRAIADASDLVLLCVTGAPQVEQVVYGQDGLLGAFKKGMILLDCSTSEPAMSERVANDLAALGASYADAPLARSPKDAEAGKLNTMVGADEQTFAEVRPVLEAFCENIFYMGGVGSGARTKLIYNLITMGHAALIAEALCACAATGVDLGKFAKVVGSGGANSGIFQLIVPKILESGDFSGLNFTLANAAKDLRYYNRMVADVPLTAPMGPAVLNALVSALNSGYADGLVGHMVASHCKQNSVELGK</sequence>
<dbReference type="InterPro" id="IPR029154">
    <property type="entry name" value="HIBADH-like_NADP-bd"/>
</dbReference>
<protein>
    <submittedName>
        <fullName evidence="6">6-phosphogluconate dehydrogenase</fullName>
    </submittedName>
</protein>
<keyword evidence="2" id="KW-0520">NAD</keyword>
<gene>
    <name evidence="6" type="ORF">BE18_41345</name>
</gene>
<dbReference type="InterPro" id="IPR006115">
    <property type="entry name" value="6PGDH_NADP-bd"/>
</dbReference>
<dbReference type="Pfam" id="PF03446">
    <property type="entry name" value="NAD_binding_2"/>
    <property type="match status" value="1"/>
</dbReference>
<dbReference type="SUPFAM" id="SSF51735">
    <property type="entry name" value="NAD(P)-binding Rossmann-fold domains"/>
    <property type="match status" value="1"/>
</dbReference>
<evidence type="ECO:0000313" key="7">
    <source>
        <dbReference type="Proteomes" id="UP000075515"/>
    </source>
</evidence>
<dbReference type="PANTHER" id="PTHR43060">
    <property type="entry name" value="3-HYDROXYISOBUTYRATE DEHYDROGENASE-LIKE 1, MITOCHONDRIAL-RELATED"/>
    <property type="match status" value="1"/>
</dbReference>
<accession>A0A150R9Y0</accession>
<dbReference type="PANTHER" id="PTHR43060:SF15">
    <property type="entry name" value="3-HYDROXYISOBUTYRATE DEHYDROGENASE-LIKE 1, MITOCHONDRIAL-RELATED"/>
    <property type="match status" value="1"/>
</dbReference>
<comment type="caution">
    <text evidence="6">The sequence shown here is derived from an EMBL/GenBank/DDBJ whole genome shotgun (WGS) entry which is preliminary data.</text>
</comment>
<dbReference type="InterPro" id="IPR013328">
    <property type="entry name" value="6PGD_dom2"/>
</dbReference>
<dbReference type="GO" id="GO:0016491">
    <property type="term" value="F:oxidoreductase activity"/>
    <property type="evidence" value="ECO:0007669"/>
    <property type="project" value="UniProtKB-KW"/>
</dbReference>
<dbReference type="Gene3D" id="1.10.1040.10">
    <property type="entry name" value="N-(1-d-carboxylethyl)-l-norvaline Dehydrogenase, domain 2"/>
    <property type="match status" value="1"/>
</dbReference>
<dbReference type="GO" id="GO:0050661">
    <property type="term" value="F:NADP binding"/>
    <property type="evidence" value="ECO:0007669"/>
    <property type="project" value="InterPro"/>
</dbReference>
<evidence type="ECO:0000256" key="2">
    <source>
        <dbReference type="ARBA" id="ARBA00023027"/>
    </source>
</evidence>
<dbReference type="Proteomes" id="UP000075515">
    <property type="component" value="Unassembled WGS sequence"/>
</dbReference>
<evidence type="ECO:0000259" key="4">
    <source>
        <dbReference type="Pfam" id="PF03446"/>
    </source>
</evidence>
<dbReference type="AlphaFoldDB" id="A0A150R9Y0"/>
<dbReference type="Gene3D" id="3.40.50.720">
    <property type="entry name" value="NAD(P)-binding Rossmann-like Domain"/>
    <property type="match status" value="1"/>
</dbReference>
<reference evidence="6 7" key="1">
    <citation type="submission" date="2014-02" db="EMBL/GenBank/DDBJ databases">
        <title>The small core and large imbalanced accessory genome model reveals a collaborative survival strategy of Sorangium cellulosum strains in nature.</title>
        <authorList>
            <person name="Han K."/>
            <person name="Peng R."/>
            <person name="Blom J."/>
            <person name="Li Y.-Z."/>
        </authorList>
    </citation>
    <scope>NUCLEOTIDE SEQUENCE [LARGE SCALE GENOMIC DNA]</scope>
    <source>
        <strain evidence="6 7">So0149</strain>
    </source>
</reference>
<organism evidence="6 7">
    <name type="scientific">Sorangium cellulosum</name>
    <name type="common">Polyangium cellulosum</name>
    <dbReference type="NCBI Taxonomy" id="56"/>
    <lineage>
        <taxon>Bacteria</taxon>
        <taxon>Pseudomonadati</taxon>
        <taxon>Myxococcota</taxon>
        <taxon>Polyangia</taxon>
        <taxon>Polyangiales</taxon>
        <taxon>Polyangiaceae</taxon>
        <taxon>Sorangium</taxon>
    </lineage>
</organism>
<feature type="domain" description="3-hydroxyisobutyrate dehydrogenase-like NAD-binding" evidence="5">
    <location>
        <begin position="167"/>
        <end position="279"/>
    </location>
</feature>